<evidence type="ECO:0000259" key="17">
    <source>
        <dbReference type="PROSITE" id="PS50893"/>
    </source>
</evidence>
<accession>A0ABS9ETZ6</accession>
<protein>
    <recommendedName>
        <fullName evidence="15">UvrABC system protein A</fullName>
    </recommendedName>
    <alternativeName>
        <fullName evidence="16">Excinuclease ABC subunit A</fullName>
    </alternativeName>
</protein>
<dbReference type="Gene3D" id="1.20.1580.10">
    <property type="entry name" value="ABC transporter ATPase like domain"/>
    <property type="match status" value="2"/>
</dbReference>
<keyword evidence="13" id="KW-0234">DNA repair</keyword>
<comment type="subcellular location">
    <subcellularLocation>
        <location evidence="1">Cytoplasm</location>
    </subcellularLocation>
</comment>
<comment type="caution">
    <text evidence="18">The sequence shown here is derived from an EMBL/GenBank/DDBJ whole genome shotgun (WGS) entry which is preliminary data.</text>
</comment>
<name>A0ABS9ETZ6_9BACT</name>
<keyword evidence="11" id="KW-0267">Excision nuclease</keyword>
<dbReference type="Proteomes" id="UP001200430">
    <property type="component" value="Unassembled WGS sequence"/>
</dbReference>
<dbReference type="Gene3D" id="1.10.8.280">
    <property type="entry name" value="ABC transporter ATPase domain-like"/>
    <property type="match status" value="1"/>
</dbReference>
<keyword evidence="4" id="KW-0677">Repeat</keyword>
<evidence type="ECO:0000256" key="3">
    <source>
        <dbReference type="ARBA" id="ARBA00022723"/>
    </source>
</evidence>
<dbReference type="EMBL" id="JAKGUD010000018">
    <property type="protein sequence ID" value="MCF4143552.1"/>
    <property type="molecule type" value="Genomic_DNA"/>
</dbReference>
<dbReference type="RefSeq" id="WP_236100277.1">
    <property type="nucleotide sequence ID" value="NZ_JAKGUD010000018.1"/>
</dbReference>
<evidence type="ECO:0000256" key="12">
    <source>
        <dbReference type="ARBA" id="ARBA00023125"/>
    </source>
</evidence>
<keyword evidence="12" id="KW-0238">DNA-binding</keyword>
<dbReference type="GO" id="GO:0016787">
    <property type="term" value="F:hydrolase activity"/>
    <property type="evidence" value="ECO:0007669"/>
    <property type="project" value="UniProtKB-KW"/>
</dbReference>
<dbReference type="InterPro" id="IPR013815">
    <property type="entry name" value="ATP_grasp_subdomain_1"/>
</dbReference>
<organism evidence="18 19">
    <name type="scientific">Dethiosulfovibrio marinus</name>
    <dbReference type="NCBI Taxonomy" id="133532"/>
    <lineage>
        <taxon>Bacteria</taxon>
        <taxon>Thermotogati</taxon>
        <taxon>Synergistota</taxon>
        <taxon>Synergistia</taxon>
        <taxon>Synergistales</taxon>
        <taxon>Dethiosulfovibrionaceae</taxon>
        <taxon>Dethiosulfovibrio</taxon>
    </lineage>
</organism>
<sequence>MSHRVIRIVGAREHNLKNISVDIPKDTLTVITGPSGSGKSSLAFDTLYAEGQRRYVESLSAYARQFLGVQKKPDVDDIDGLSPAISIEQKGVSHNPRSTVGTVTEIYDHLRLIFARIGVPRCPSCGAELHRHSVDEMVDLLLREKEGKKAEILAPVVKRKKGAFKNLFVDLRKKGFLRVRVDGEVYWLEEDLELDKKRPHDVEVVVDRLKIVEDRKSRIAEAIQVCLDLSDGFVSVETEDGEPRRLTERHVCPDCDTSFPDLEPALFSFNNPSGACPDCSGIGSHRAFSEDLAVVADAPLLDGALLPWRKNHYMLRRLRSLLSSLDIDGKRLYRDLSEEERSIVLNGSDRKLRLTFERKGVTSEYMGRYEGLLPWLDRRWRESDSEAVRDELSQYLSEDICRSCSGLRLRPEGLSVFIGEWNIGQLVSMPVDELLQVIKNLSLNDRDSSIIDQVLSELIKRLEFLVQVGAGYLSLNRRADTLSGGESQRIRLATQIGSKLTGVLYVLDEPTIGLHPRDTGKLIETLATIKSIGNTVVVVEHDRDVMNSADYLVEIGPEAGEQGGQLIRQGYRDEFDDSVGKTGPYIKGKISGIYREGRLSPGEDKLKILGASENNLKDMDVEIPLGNLVCLTGVSGSGKSTLLYDVIYRGIKRKMDKSYRIRPGSHRNIEGWEKIRKVVMVDQSPIGRTPRSNPATYTGLFTHIREFFSHMPEAKIKGFAPGRFSFNVRGGRCEACGGAGVQKVSMLFMPDVYVDCEVCGGKRYNRETLEVTYRGKNIADVLDMTVDEALGHFSEIPAIASRLAFIQDAGLGYIKLGQSALTLSGGEAQRVKLAKELGRRSGKGTLYLLDEPTTGLFYTDVVKLIKILRKLVDQGNSVVVIEHNLDVICSGDYVVDLGPEGGVGGGNLVASGTPEELAEKKSGYTGYHIDRYLEEGRWLT</sequence>
<evidence type="ECO:0000256" key="4">
    <source>
        <dbReference type="ARBA" id="ARBA00022737"/>
    </source>
</evidence>
<dbReference type="NCBIfam" id="NF001503">
    <property type="entry name" value="PRK00349.1"/>
    <property type="match status" value="1"/>
</dbReference>
<evidence type="ECO:0000256" key="10">
    <source>
        <dbReference type="ARBA" id="ARBA00022840"/>
    </source>
</evidence>
<dbReference type="Pfam" id="PF17760">
    <property type="entry name" value="UvrA_inter"/>
    <property type="match status" value="1"/>
</dbReference>
<keyword evidence="3" id="KW-0479">Metal-binding</keyword>
<dbReference type="Gene3D" id="3.40.50.300">
    <property type="entry name" value="P-loop containing nucleotide triphosphate hydrolases"/>
    <property type="match status" value="2"/>
</dbReference>
<dbReference type="PANTHER" id="PTHR43152">
    <property type="entry name" value="UVRABC SYSTEM PROTEIN A"/>
    <property type="match status" value="1"/>
</dbReference>
<dbReference type="InterPro" id="IPR004602">
    <property type="entry name" value="UvrA"/>
</dbReference>
<evidence type="ECO:0000256" key="9">
    <source>
        <dbReference type="ARBA" id="ARBA00022833"/>
    </source>
</evidence>
<dbReference type="InterPro" id="IPR017871">
    <property type="entry name" value="ABC_transporter-like_CS"/>
</dbReference>
<evidence type="ECO:0000313" key="18">
    <source>
        <dbReference type="EMBL" id="MCF4143552.1"/>
    </source>
</evidence>
<proteinExistence type="inferred from homology"/>
<dbReference type="PROSITE" id="PS00211">
    <property type="entry name" value="ABC_TRANSPORTER_1"/>
    <property type="match status" value="2"/>
</dbReference>
<dbReference type="Pfam" id="PF17755">
    <property type="entry name" value="UvrA_DNA-bind"/>
    <property type="match status" value="1"/>
</dbReference>
<keyword evidence="7" id="KW-0228">DNA excision</keyword>
<evidence type="ECO:0000256" key="1">
    <source>
        <dbReference type="ARBA" id="ARBA00004496"/>
    </source>
</evidence>
<dbReference type="InterPro" id="IPR027417">
    <property type="entry name" value="P-loop_NTPase"/>
</dbReference>
<evidence type="ECO:0000256" key="13">
    <source>
        <dbReference type="ARBA" id="ARBA00023204"/>
    </source>
</evidence>
<comment type="similarity">
    <text evidence="14">Belongs to the ABC transporter superfamily. UvrA family.</text>
</comment>
<evidence type="ECO:0000256" key="14">
    <source>
        <dbReference type="ARBA" id="ARBA00038000"/>
    </source>
</evidence>
<reference evidence="18 19" key="1">
    <citation type="submission" date="2022-01" db="EMBL/GenBank/DDBJ databases">
        <title>Dethiosulfovibrio faecalis sp. nov., a novel proteolytic, non-sulfur-reducing bacterium isolated from a marine aquaculture solid waste bioreactor.</title>
        <authorList>
            <person name="Grabowski S."/>
            <person name="Apolinario E."/>
            <person name="Schneider N."/>
            <person name="Marshall C.W."/>
            <person name="Sowers K.R."/>
        </authorList>
    </citation>
    <scope>NUCLEOTIDE SEQUENCE [LARGE SCALE GENOMIC DNA]</scope>
    <source>
        <strain evidence="18 19">DSM 12537</strain>
    </source>
</reference>
<keyword evidence="6" id="KW-0227">DNA damage</keyword>
<evidence type="ECO:0000256" key="7">
    <source>
        <dbReference type="ARBA" id="ARBA00022769"/>
    </source>
</evidence>
<feature type="domain" description="ABC transporter" evidence="17">
    <location>
        <begin position="600"/>
        <end position="930"/>
    </location>
</feature>
<keyword evidence="18" id="KW-0378">Hydrolase</keyword>
<dbReference type="Gene3D" id="3.30.1490.20">
    <property type="entry name" value="ATP-grasp fold, A domain"/>
    <property type="match status" value="1"/>
</dbReference>
<keyword evidence="9" id="KW-0862">Zinc</keyword>
<keyword evidence="10" id="KW-0067">ATP-binding</keyword>
<dbReference type="NCBIfam" id="TIGR00630">
    <property type="entry name" value="uvra"/>
    <property type="match status" value="1"/>
</dbReference>
<evidence type="ECO:0000256" key="6">
    <source>
        <dbReference type="ARBA" id="ARBA00022763"/>
    </source>
</evidence>
<dbReference type="SUPFAM" id="SSF52540">
    <property type="entry name" value="P-loop containing nucleoside triphosphate hydrolases"/>
    <property type="match status" value="2"/>
</dbReference>
<keyword evidence="5" id="KW-0547">Nucleotide-binding</keyword>
<dbReference type="InterPro" id="IPR003439">
    <property type="entry name" value="ABC_transporter-like_ATP-bd"/>
</dbReference>
<evidence type="ECO:0000256" key="5">
    <source>
        <dbReference type="ARBA" id="ARBA00022741"/>
    </source>
</evidence>
<keyword evidence="2" id="KW-0963">Cytoplasm</keyword>
<evidence type="ECO:0000313" key="19">
    <source>
        <dbReference type="Proteomes" id="UP001200430"/>
    </source>
</evidence>
<evidence type="ECO:0000256" key="16">
    <source>
        <dbReference type="ARBA" id="ARBA00042156"/>
    </source>
</evidence>
<dbReference type="PANTHER" id="PTHR43152:SF3">
    <property type="entry name" value="UVRABC SYSTEM PROTEIN A"/>
    <property type="match status" value="1"/>
</dbReference>
<keyword evidence="8" id="KW-0863">Zinc-finger</keyword>
<dbReference type="InterPro" id="IPR041102">
    <property type="entry name" value="UvrA_inter"/>
</dbReference>
<gene>
    <name evidence="18" type="primary">uvrA</name>
    <name evidence="18" type="ORF">L2W38_12100</name>
</gene>
<evidence type="ECO:0000256" key="2">
    <source>
        <dbReference type="ARBA" id="ARBA00022490"/>
    </source>
</evidence>
<keyword evidence="19" id="KW-1185">Reference proteome</keyword>
<dbReference type="PROSITE" id="PS50893">
    <property type="entry name" value="ABC_TRANSPORTER_2"/>
    <property type="match status" value="1"/>
</dbReference>
<evidence type="ECO:0000256" key="11">
    <source>
        <dbReference type="ARBA" id="ARBA00022881"/>
    </source>
</evidence>
<evidence type="ECO:0000256" key="15">
    <source>
        <dbReference type="ARBA" id="ARBA00039316"/>
    </source>
</evidence>
<dbReference type="InterPro" id="IPR041552">
    <property type="entry name" value="UvrA_DNA-bd"/>
</dbReference>
<evidence type="ECO:0000256" key="8">
    <source>
        <dbReference type="ARBA" id="ARBA00022771"/>
    </source>
</evidence>